<keyword evidence="3" id="KW-0812">Transmembrane</keyword>
<evidence type="ECO:0000256" key="3">
    <source>
        <dbReference type="SAM" id="Phobius"/>
    </source>
</evidence>
<gene>
    <name evidence="5" type="ORF">GCM10010347_21860</name>
</gene>
<feature type="transmembrane region" description="Helical" evidence="3">
    <location>
        <begin position="41"/>
        <end position="60"/>
    </location>
</feature>
<protein>
    <recommendedName>
        <fullName evidence="4">EamA domain-containing protein</fullName>
    </recommendedName>
</protein>
<comment type="caution">
    <text evidence="5">The sequence shown here is derived from an EMBL/GenBank/DDBJ whole genome shotgun (WGS) entry which is preliminary data.</text>
</comment>
<dbReference type="SUPFAM" id="SSF103481">
    <property type="entry name" value="Multidrug resistance efflux transporter EmrE"/>
    <property type="match status" value="2"/>
</dbReference>
<dbReference type="RefSeq" id="WP_190183849.1">
    <property type="nucleotide sequence ID" value="NZ_BMVP01000003.1"/>
</dbReference>
<keyword evidence="3" id="KW-1133">Transmembrane helix</keyword>
<dbReference type="EMBL" id="BMVP01000003">
    <property type="protein sequence ID" value="GHB51681.1"/>
    <property type="molecule type" value="Genomic_DNA"/>
</dbReference>
<feature type="compositionally biased region" description="Polar residues" evidence="2">
    <location>
        <begin position="322"/>
        <end position="335"/>
    </location>
</feature>
<dbReference type="PANTHER" id="PTHR22911:SF79">
    <property type="entry name" value="MOBA-LIKE NTP TRANSFERASE DOMAIN-CONTAINING PROTEIN"/>
    <property type="match status" value="1"/>
</dbReference>
<evidence type="ECO:0000313" key="6">
    <source>
        <dbReference type="Proteomes" id="UP000642673"/>
    </source>
</evidence>
<keyword evidence="6" id="KW-1185">Reference proteome</keyword>
<dbReference type="InterPro" id="IPR037185">
    <property type="entry name" value="EmrE-like"/>
</dbReference>
<evidence type="ECO:0000256" key="2">
    <source>
        <dbReference type="SAM" id="MobiDB-lite"/>
    </source>
</evidence>
<dbReference type="InterPro" id="IPR000620">
    <property type="entry name" value="EamA_dom"/>
</dbReference>
<dbReference type="Pfam" id="PF00892">
    <property type="entry name" value="EamA"/>
    <property type="match status" value="2"/>
</dbReference>
<feature type="transmembrane region" description="Helical" evidence="3">
    <location>
        <begin position="18"/>
        <end position="35"/>
    </location>
</feature>
<comment type="similarity">
    <text evidence="1">Belongs to the EamA transporter family.</text>
</comment>
<dbReference type="Proteomes" id="UP000642673">
    <property type="component" value="Unassembled WGS sequence"/>
</dbReference>
<organism evidence="5 6">
    <name type="scientific">Streptomyces cirratus</name>
    <dbReference type="NCBI Taxonomy" id="68187"/>
    <lineage>
        <taxon>Bacteria</taxon>
        <taxon>Bacillati</taxon>
        <taxon>Actinomycetota</taxon>
        <taxon>Actinomycetes</taxon>
        <taxon>Kitasatosporales</taxon>
        <taxon>Streptomycetaceae</taxon>
        <taxon>Streptomyces</taxon>
    </lineage>
</organism>
<feature type="transmembrane region" description="Helical" evidence="3">
    <location>
        <begin position="231"/>
        <end position="249"/>
    </location>
</feature>
<proteinExistence type="inferred from homology"/>
<reference evidence="6" key="1">
    <citation type="journal article" date="2019" name="Int. J. Syst. Evol. Microbiol.">
        <title>The Global Catalogue of Microorganisms (GCM) 10K type strain sequencing project: providing services to taxonomists for standard genome sequencing and annotation.</title>
        <authorList>
            <consortium name="The Broad Institute Genomics Platform"/>
            <consortium name="The Broad Institute Genome Sequencing Center for Infectious Disease"/>
            <person name="Wu L."/>
            <person name="Ma J."/>
        </authorList>
    </citation>
    <scope>NUCLEOTIDE SEQUENCE [LARGE SCALE GENOMIC DNA]</scope>
    <source>
        <strain evidence="6">JCM 4738</strain>
    </source>
</reference>
<feature type="transmembrane region" description="Helical" evidence="3">
    <location>
        <begin position="80"/>
        <end position="98"/>
    </location>
</feature>
<evidence type="ECO:0000256" key="1">
    <source>
        <dbReference type="ARBA" id="ARBA00007362"/>
    </source>
</evidence>
<feature type="transmembrane region" description="Helical" evidence="3">
    <location>
        <begin position="197"/>
        <end position="219"/>
    </location>
</feature>
<feature type="transmembrane region" description="Helical" evidence="3">
    <location>
        <begin position="133"/>
        <end position="153"/>
    </location>
</feature>
<feature type="region of interest" description="Disordered" evidence="2">
    <location>
        <begin position="311"/>
        <end position="335"/>
    </location>
</feature>
<feature type="domain" description="EamA" evidence="4">
    <location>
        <begin position="163"/>
        <end position="302"/>
    </location>
</feature>
<feature type="transmembrane region" description="Helical" evidence="3">
    <location>
        <begin position="286"/>
        <end position="305"/>
    </location>
</feature>
<feature type="transmembrane region" description="Helical" evidence="3">
    <location>
        <begin position="165"/>
        <end position="185"/>
    </location>
</feature>
<sequence>MTTGGSPLAAPPPAGRPVLAVLAGAAFIAASAPMVRLADTTAGMAAFFRCAVAVPVLWALMTADRRRAHRSPLARRARWLARLAGVALACDLVLWSHTIDAVGAGLATVLGNLQVLFVALFAWTVLGERPARSLLAALPLMLAGVVLIAGVFGSSTYGSSPGLGVLFGIGTSVFYAGYILILRAAGRNTAPGGDVGVIAPLYEATLGAAVGAAVLSVAIGDVRLPSPWPTLGWLVLLALSSQVVGWLLISRSLTALPAALTSTLLLVQPVGAVVLGAVVFGEDPSVEQLCGVGVLLAGVLVATAGRGGAATRRARTARTTRSASPPLQAASTTTS</sequence>
<feature type="transmembrane region" description="Helical" evidence="3">
    <location>
        <begin position="256"/>
        <end position="280"/>
    </location>
</feature>
<feature type="domain" description="EamA" evidence="4">
    <location>
        <begin position="18"/>
        <end position="149"/>
    </location>
</feature>
<evidence type="ECO:0000259" key="4">
    <source>
        <dbReference type="Pfam" id="PF00892"/>
    </source>
</evidence>
<name>A0ABQ3EUS6_9ACTN</name>
<accession>A0ABQ3EUS6</accession>
<evidence type="ECO:0000313" key="5">
    <source>
        <dbReference type="EMBL" id="GHB51681.1"/>
    </source>
</evidence>
<dbReference type="PANTHER" id="PTHR22911">
    <property type="entry name" value="ACYL-MALONYL CONDENSING ENZYME-RELATED"/>
    <property type="match status" value="1"/>
</dbReference>
<keyword evidence="3" id="KW-0472">Membrane</keyword>
<feature type="transmembrane region" description="Helical" evidence="3">
    <location>
        <begin position="104"/>
        <end position="126"/>
    </location>
</feature>
<dbReference type="Gene3D" id="1.10.3730.20">
    <property type="match status" value="1"/>
</dbReference>